<evidence type="ECO:0000313" key="3">
    <source>
        <dbReference type="Proteomes" id="UP000326565"/>
    </source>
</evidence>
<keyword evidence="3" id="KW-1185">Reference proteome</keyword>
<dbReference type="AlphaFoldDB" id="A0A5N5X2P5"/>
<dbReference type="EMBL" id="ML732199">
    <property type="protein sequence ID" value="KAB8075073.1"/>
    <property type="molecule type" value="Genomic_DNA"/>
</dbReference>
<reference evidence="2 3" key="1">
    <citation type="submission" date="2019-04" db="EMBL/GenBank/DDBJ databases">
        <title>Friends and foes A comparative genomics study of 23 Aspergillus species from section Flavi.</title>
        <authorList>
            <consortium name="DOE Joint Genome Institute"/>
            <person name="Kjaerbolling I."/>
            <person name="Vesth T."/>
            <person name="Frisvad J.C."/>
            <person name="Nybo J.L."/>
            <person name="Theobald S."/>
            <person name="Kildgaard S."/>
            <person name="Isbrandt T."/>
            <person name="Kuo A."/>
            <person name="Sato A."/>
            <person name="Lyhne E.K."/>
            <person name="Kogle M.E."/>
            <person name="Wiebenga A."/>
            <person name="Kun R.S."/>
            <person name="Lubbers R.J."/>
            <person name="Makela M.R."/>
            <person name="Barry K."/>
            <person name="Chovatia M."/>
            <person name="Clum A."/>
            <person name="Daum C."/>
            <person name="Haridas S."/>
            <person name="He G."/>
            <person name="LaButti K."/>
            <person name="Lipzen A."/>
            <person name="Mondo S."/>
            <person name="Riley R."/>
            <person name="Salamov A."/>
            <person name="Simmons B.A."/>
            <person name="Magnuson J.K."/>
            <person name="Henrissat B."/>
            <person name="Mortensen U.H."/>
            <person name="Larsen T.O."/>
            <person name="Devries R.P."/>
            <person name="Grigoriev I.V."/>
            <person name="Machida M."/>
            <person name="Baker S.E."/>
            <person name="Andersen M.R."/>
        </authorList>
    </citation>
    <scope>NUCLEOTIDE SEQUENCE [LARGE SCALE GENOMIC DNA]</scope>
    <source>
        <strain evidence="2 3">CBS 151.66</strain>
    </source>
</reference>
<sequence>MRRCATPGGHHPDQPDPSVDGGGVHCDSPLPRASGGPAPAVMSLCLSEGYFHPYSAPAASGARDPSPDGRGAPVLDQRRANPRGICPTAPASPGEPHGGQKHPYPLHLALECKEGHYNRHGWNDKPYRML</sequence>
<name>A0A5N5X2P5_9EURO</name>
<organism evidence="2 3">
    <name type="scientific">Aspergillus leporis</name>
    <dbReference type="NCBI Taxonomy" id="41062"/>
    <lineage>
        <taxon>Eukaryota</taxon>
        <taxon>Fungi</taxon>
        <taxon>Dikarya</taxon>
        <taxon>Ascomycota</taxon>
        <taxon>Pezizomycotina</taxon>
        <taxon>Eurotiomycetes</taxon>
        <taxon>Eurotiomycetidae</taxon>
        <taxon>Eurotiales</taxon>
        <taxon>Aspergillaceae</taxon>
        <taxon>Aspergillus</taxon>
        <taxon>Aspergillus subgen. Circumdati</taxon>
    </lineage>
</organism>
<proteinExistence type="predicted"/>
<evidence type="ECO:0000256" key="1">
    <source>
        <dbReference type="SAM" id="MobiDB-lite"/>
    </source>
</evidence>
<accession>A0A5N5X2P5</accession>
<evidence type="ECO:0000313" key="2">
    <source>
        <dbReference type="EMBL" id="KAB8075073.1"/>
    </source>
</evidence>
<feature type="region of interest" description="Disordered" evidence="1">
    <location>
        <begin position="56"/>
        <end position="104"/>
    </location>
</feature>
<feature type="region of interest" description="Disordered" evidence="1">
    <location>
        <begin position="1"/>
        <end position="39"/>
    </location>
</feature>
<protein>
    <submittedName>
        <fullName evidence="2">Uncharacterized protein</fullName>
    </submittedName>
</protein>
<dbReference type="Proteomes" id="UP000326565">
    <property type="component" value="Unassembled WGS sequence"/>
</dbReference>
<gene>
    <name evidence="2" type="ORF">BDV29DRAFT_172448</name>
</gene>